<accession>A0A0A9AJN3</accession>
<reference evidence="1" key="1">
    <citation type="submission" date="2014-09" db="EMBL/GenBank/DDBJ databases">
        <authorList>
            <person name="Magalhaes I.L.F."/>
            <person name="Oliveira U."/>
            <person name="Santos F.R."/>
            <person name="Vidigal T.H.D.A."/>
            <person name="Brescovit A.D."/>
            <person name="Santos A.J."/>
        </authorList>
    </citation>
    <scope>NUCLEOTIDE SEQUENCE</scope>
    <source>
        <tissue evidence="1">Shoot tissue taken approximately 20 cm above the soil surface</tissue>
    </source>
</reference>
<protein>
    <submittedName>
        <fullName evidence="1">Uncharacterized protein</fullName>
    </submittedName>
</protein>
<name>A0A0A9AJN3_ARUDO</name>
<dbReference type="EMBL" id="GBRH01250588">
    <property type="protein sequence ID" value="JAD47307.1"/>
    <property type="molecule type" value="Transcribed_RNA"/>
</dbReference>
<proteinExistence type="predicted"/>
<sequence length="17" mass="2075">MFHDSKMRNCVSFRVAF</sequence>
<organism evidence="1">
    <name type="scientific">Arundo donax</name>
    <name type="common">Giant reed</name>
    <name type="synonym">Donax arundinaceus</name>
    <dbReference type="NCBI Taxonomy" id="35708"/>
    <lineage>
        <taxon>Eukaryota</taxon>
        <taxon>Viridiplantae</taxon>
        <taxon>Streptophyta</taxon>
        <taxon>Embryophyta</taxon>
        <taxon>Tracheophyta</taxon>
        <taxon>Spermatophyta</taxon>
        <taxon>Magnoliopsida</taxon>
        <taxon>Liliopsida</taxon>
        <taxon>Poales</taxon>
        <taxon>Poaceae</taxon>
        <taxon>PACMAD clade</taxon>
        <taxon>Arundinoideae</taxon>
        <taxon>Arundineae</taxon>
        <taxon>Arundo</taxon>
    </lineage>
</organism>
<dbReference type="AlphaFoldDB" id="A0A0A9AJN3"/>
<evidence type="ECO:0000313" key="1">
    <source>
        <dbReference type="EMBL" id="JAD47307.1"/>
    </source>
</evidence>
<reference evidence="1" key="2">
    <citation type="journal article" date="2015" name="Data Brief">
        <title>Shoot transcriptome of the giant reed, Arundo donax.</title>
        <authorList>
            <person name="Barrero R.A."/>
            <person name="Guerrero F.D."/>
            <person name="Moolhuijzen P."/>
            <person name="Goolsby J.A."/>
            <person name="Tidwell J."/>
            <person name="Bellgard S.E."/>
            <person name="Bellgard M.I."/>
        </authorList>
    </citation>
    <scope>NUCLEOTIDE SEQUENCE</scope>
    <source>
        <tissue evidence="1">Shoot tissue taken approximately 20 cm above the soil surface</tissue>
    </source>
</reference>